<accession>A0ABS5B6W8</accession>
<evidence type="ECO:0000313" key="3">
    <source>
        <dbReference type="Proteomes" id="UP001519296"/>
    </source>
</evidence>
<proteinExistence type="predicted"/>
<dbReference type="InterPro" id="IPR008979">
    <property type="entry name" value="Galactose-bd-like_sf"/>
</dbReference>
<dbReference type="Proteomes" id="UP001519296">
    <property type="component" value="Unassembled WGS sequence"/>
</dbReference>
<reference evidence="2 3" key="1">
    <citation type="submission" date="2018-02" db="EMBL/GenBank/DDBJ databases">
        <title>Draft genome sequence of Streptococcus oricebi CCUG 70868T type strain.</title>
        <authorList>
            <person name="Mendez V."/>
            <person name="Salva-Serra F."/>
            <person name="Jaen-Luchoro D."/>
            <person name="Gonzales-Siles L."/>
            <person name="Karlsson R."/>
            <person name="Engstrom-Jakobsson H."/>
            <person name="Busquets A."/>
            <person name="Gomila M."/>
            <person name="Pineiro-Iglesias B."/>
            <person name="Bennasar-Figueras A."/>
            <person name="Seeger M."/>
            <person name="Moore E."/>
        </authorList>
    </citation>
    <scope>NUCLEOTIDE SEQUENCE [LARGE SCALE GENOMIC DNA]</scope>
    <source>
        <strain evidence="2 3">CCUG 70868</strain>
    </source>
</reference>
<dbReference type="InterPro" id="IPR013736">
    <property type="entry name" value="Xaa-Pro_dipept_C"/>
</dbReference>
<gene>
    <name evidence="2" type="ORF">C4K46_07320</name>
</gene>
<organism evidence="2 3">
    <name type="scientific">Streptococcus oricebi</name>
    <dbReference type="NCBI Taxonomy" id="1547447"/>
    <lineage>
        <taxon>Bacteria</taxon>
        <taxon>Bacillati</taxon>
        <taxon>Bacillota</taxon>
        <taxon>Bacilli</taxon>
        <taxon>Lactobacillales</taxon>
        <taxon>Streptococcaceae</taxon>
        <taxon>Streptococcus</taxon>
    </lineage>
</organism>
<dbReference type="Pfam" id="PF08530">
    <property type="entry name" value="PepX_C"/>
    <property type="match status" value="1"/>
</dbReference>
<feature type="domain" description="Xaa-Pro dipeptidyl-peptidase C-terminal" evidence="1">
    <location>
        <begin position="4"/>
        <end position="44"/>
    </location>
</feature>
<dbReference type="SUPFAM" id="SSF49785">
    <property type="entry name" value="Galactose-binding domain-like"/>
    <property type="match status" value="1"/>
</dbReference>
<protein>
    <recommendedName>
        <fullName evidence="1">Xaa-Pro dipeptidyl-peptidase C-terminal domain-containing protein</fullName>
    </recommendedName>
</protein>
<sequence length="59" mass="7099">MTIKQLLKGYLNLQNRTDLLTVEEVTPNQWMTFSLDLQPTIYKLRLVLYNSDFESHRLR</sequence>
<evidence type="ECO:0000259" key="1">
    <source>
        <dbReference type="Pfam" id="PF08530"/>
    </source>
</evidence>
<keyword evidence="3" id="KW-1185">Reference proteome</keyword>
<evidence type="ECO:0000313" key="2">
    <source>
        <dbReference type="EMBL" id="MBP2623749.1"/>
    </source>
</evidence>
<name>A0ABS5B6W8_9STRE</name>
<dbReference type="Gene3D" id="2.60.120.260">
    <property type="entry name" value="Galactose-binding domain-like"/>
    <property type="match status" value="1"/>
</dbReference>
<comment type="caution">
    <text evidence="2">The sequence shown here is derived from an EMBL/GenBank/DDBJ whole genome shotgun (WGS) entry which is preliminary data.</text>
</comment>
<dbReference type="EMBL" id="PRDG01000004">
    <property type="protein sequence ID" value="MBP2623749.1"/>
    <property type="molecule type" value="Genomic_DNA"/>
</dbReference>